<dbReference type="AlphaFoldDB" id="R8BPD8"/>
<gene>
    <name evidence="3" type="ORF">UCRPA7_3237</name>
</gene>
<proteinExistence type="predicted"/>
<dbReference type="Gene3D" id="3.20.20.100">
    <property type="entry name" value="NADP-dependent oxidoreductase domain"/>
    <property type="match status" value="1"/>
</dbReference>
<dbReference type="HOGENOM" id="CLU_794970_0_0_1"/>
<name>R8BPD8_PHAM7</name>
<dbReference type="KEGG" id="tmn:UCRPA7_3237"/>
<organism evidence="3 4">
    <name type="scientific">Phaeoacremonium minimum (strain UCR-PA7)</name>
    <name type="common">Esca disease fungus</name>
    <name type="synonym">Togninia minima</name>
    <dbReference type="NCBI Taxonomy" id="1286976"/>
    <lineage>
        <taxon>Eukaryota</taxon>
        <taxon>Fungi</taxon>
        <taxon>Dikarya</taxon>
        <taxon>Ascomycota</taxon>
        <taxon>Pezizomycotina</taxon>
        <taxon>Sordariomycetes</taxon>
        <taxon>Sordariomycetidae</taxon>
        <taxon>Togniniales</taxon>
        <taxon>Togniniaceae</taxon>
        <taxon>Phaeoacremonium</taxon>
    </lineage>
</organism>
<keyword evidence="1" id="KW-0560">Oxidoreductase</keyword>
<dbReference type="GeneID" id="19323565"/>
<dbReference type="GO" id="GO:0016491">
    <property type="term" value="F:oxidoreductase activity"/>
    <property type="evidence" value="ECO:0007669"/>
    <property type="project" value="UniProtKB-KW"/>
</dbReference>
<dbReference type="EMBL" id="KB933036">
    <property type="protein sequence ID" value="EOO01253.1"/>
    <property type="molecule type" value="Genomic_DNA"/>
</dbReference>
<evidence type="ECO:0000256" key="1">
    <source>
        <dbReference type="ARBA" id="ARBA00023002"/>
    </source>
</evidence>
<sequence length="349" mass="37954">MAVPGAQRAKVAHVNMMTDTIISNLSLEGFRIVLRALLTAHASVTETFETATQSYIQECVLPAVTSRSPETPVDLAGLQATQKTIRCMLGCGLCFQSIPLLGDIAARAVDMALGSDAAASDEASSFQASIDGDIVQAMTAVQKTLKGTQVLANNERGIVQGLYEQLADSRRVCQTNKIEFPFARAFWSAGSLLEIDKCDGASEELMAEAGDFGGQTPAEANECFEMAGRRLPRIFTGLWQLSSPAWGSASAGKIFSHFSSSVQSGFVAFDMADHYGDAEIIFGQFAKSYPQKSALFAATKYCVFHPITVSRDVVRANVTERCQRLQTVKIDLLQFHWQFVSYFALRDEI</sequence>
<dbReference type="PANTHER" id="PTHR43147">
    <property type="entry name" value="PROTEIN TAS"/>
    <property type="match status" value="1"/>
</dbReference>
<evidence type="ECO:0000313" key="4">
    <source>
        <dbReference type="Proteomes" id="UP000014074"/>
    </source>
</evidence>
<dbReference type="SUPFAM" id="SSF51430">
    <property type="entry name" value="NAD(P)-linked oxidoreductase"/>
    <property type="match status" value="1"/>
</dbReference>
<protein>
    <submittedName>
        <fullName evidence="3">Putative aldo keto reductase protein</fullName>
    </submittedName>
</protein>
<accession>R8BPD8</accession>
<dbReference type="Proteomes" id="UP000014074">
    <property type="component" value="Unassembled WGS sequence"/>
</dbReference>
<dbReference type="RefSeq" id="XP_007913978.1">
    <property type="nucleotide sequence ID" value="XM_007915787.1"/>
</dbReference>
<dbReference type="eggNOG" id="KOG1575">
    <property type="taxonomic scope" value="Eukaryota"/>
</dbReference>
<feature type="domain" description="NADP-dependent oxidoreductase" evidence="2">
    <location>
        <begin position="234"/>
        <end position="340"/>
    </location>
</feature>
<evidence type="ECO:0000313" key="3">
    <source>
        <dbReference type="EMBL" id="EOO01253.1"/>
    </source>
</evidence>
<reference evidence="4" key="1">
    <citation type="journal article" date="2013" name="Genome Announc.">
        <title>Draft genome sequence of the ascomycete Phaeoacremonium aleophilum strain UCR-PA7, a causal agent of the esca disease complex in grapevines.</title>
        <authorList>
            <person name="Blanco-Ulate B."/>
            <person name="Rolshausen P."/>
            <person name="Cantu D."/>
        </authorList>
    </citation>
    <scope>NUCLEOTIDE SEQUENCE [LARGE SCALE GENOMIC DNA]</scope>
    <source>
        <strain evidence="4">UCR-PA7</strain>
    </source>
</reference>
<dbReference type="PANTHER" id="PTHR43147:SF2">
    <property type="entry name" value="NADP-DEPENDENT OXIDOREDUCTASE DOMAIN-CONTAINING PROTEIN"/>
    <property type="match status" value="1"/>
</dbReference>
<dbReference type="InterPro" id="IPR036812">
    <property type="entry name" value="NAD(P)_OxRdtase_dom_sf"/>
</dbReference>
<dbReference type="OrthoDB" id="686384at2759"/>
<dbReference type="InterPro" id="IPR023210">
    <property type="entry name" value="NADP_OxRdtase_dom"/>
</dbReference>
<dbReference type="Pfam" id="PF00248">
    <property type="entry name" value="Aldo_ket_red"/>
    <property type="match status" value="1"/>
</dbReference>
<keyword evidence="4" id="KW-1185">Reference proteome</keyword>
<evidence type="ECO:0000259" key="2">
    <source>
        <dbReference type="Pfam" id="PF00248"/>
    </source>
</evidence>